<proteinExistence type="predicted"/>
<evidence type="ECO:0000256" key="1">
    <source>
        <dbReference type="SAM" id="Phobius"/>
    </source>
</evidence>
<keyword evidence="5" id="KW-1185">Reference proteome</keyword>
<keyword evidence="1" id="KW-1133">Transmembrane helix</keyword>
<dbReference type="RefSeq" id="WP_025078195.1">
    <property type="nucleotide sequence ID" value="NZ_BAKO01000010.1"/>
</dbReference>
<dbReference type="Proteomes" id="UP000682005">
    <property type="component" value="Chromosome 2"/>
</dbReference>
<protein>
    <submittedName>
        <fullName evidence="2">Uncharacterized protein</fullName>
    </submittedName>
</protein>
<accession>A0A0K1NNC3</accession>
<keyword evidence="1" id="KW-0812">Transmembrane</keyword>
<reference evidence="2 4" key="1">
    <citation type="submission" date="2015-07" db="EMBL/GenBank/DDBJ databases">
        <authorList>
            <person name="Noorani M."/>
        </authorList>
    </citation>
    <scope>NUCLEOTIDE SEQUENCE [LARGE SCALE GENOMIC DNA]</scope>
    <source>
        <strain evidence="2 4">W1435</strain>
    </source>
</reference>
<evidence type="ECO:0000313" key="3">
    <source>
        <dbReference type="EMBL" id="QUB86032.1"/>
    </source>
</evidence>
<evidence type="ECO:0000313" key="2">
    <source>
        <dbReference type="EMBL" id="AKU70398.1"/>
    </source>
</evidence>
<name>A0A0K1NNC3_9BACT</name>
<dbReference type="OrthoDB" id="1079697at2"/>
<keyword evidence="1" id="KW-0472">Membrane</keyword>
<organism evidence="2 4">
    <name type="scientific">Prevotella fusca JCM 17724</name>
    <dbReference type="NCBI Taxonomy" id="1236517"/>
    <lineage>
        <taxon>Bacteria</taxon>
        <taxon>Pseudomonadati</taxon>
        <taxon>Bacteroidota</taxon>
        <taxon>Bacteroidia</taxon>
        <taxon>Bacteroidales</taxon>
        <taxon>Prevotellaceae</taxon>
        <taxon>Prevotella</taxon>
    </lineage>
</organism>
<dbReference type="KEGG" id="pfus:ADJ77_11585"/>
<dbReference type="Proteomes" id="UP000060345">
    <property type="component" value="Chromosome 2"/>
</dbReference>
<dbReference type="eggNOG" id="ENOG5033SFJ">
    <property type="taxonomic scope" value="Bacteria"/>
</dbReference>
<dbReference type="AlphaFoldDB" id="A0A0K1NNC3"/>
<sequence>MINDWKNQLVHGDQLKRKLRTTTQTLAWMAAGFFGIISLNSCSSSIPTASDTKYIPEFHQKYFNKGIDEISRDQLSLYVDCSKCISLGQNSPFFQALVPSWTDATRKYYSIEGNKIRQHRPDSTFLLLRNINETDYADLKTAAERMANENNESVLLTDGEYFQPSIAKGNINNPYMANALKTWLKKGHDVYILSEPYVEPYKGQNFNKKRFYILFTDWRLKGNIYERIMQTVNLDQFPQVEVFHLSADHPQLMSKNAQTTEPNQHLNAKVSPGIGDYEVQDWEIDWKDGIEPLIVNAVNPNTGEPLPDGEPFISGWRIDRNSFGGYRITDVSAKVYNINQEYFDFYCAKDGKQKPTPKIQPAECENFVKIDPKEFSDHGKINLHFDTQNYYPDPVLNGSPYNYFKIDICVSQVEPMFAQHKPMFTFDSIDMPGNQNVSVAASVEQCLTDPDIKAMISTCPVYTIYVKSNER</sequence>
<gene>
    <name evidence="2" type="ORF">ADJ77_11585</name>
    <name evidence="3" type="ORF">J5A51_01840</name>
</gene>
<dbReference type="EMBL" id="CP012075">
    <property type="protein sequence ID" value="AKU70398.1"/>
    <property type="molecule type" value="Genomic_DNA"/>
</dbReference>
<evidence type="ECO:0000313" key="5">
    <source>
        <dbReference type="Proteomes" id="UP000682005"/>
    </source>
</evidence>
<feature type="transmembrane region" description="Helical" evidence="1">
    <location>
        <begin position="21"/>
        <end position="39"/>
    </location>
</feature>
<reference evidence="3 5" key="2">
    <citation type="submission" date="2021-03" db="EMBL/GenBank/DDBJ databases">
        <title>Human Oral Microbial Genomes.</title>
        <authorList>
            <person name="Johnston C.D."/>
            <person name="Chen T."/>
            <person name="Dewhirst F.E."/>
        </authorList>
    </citation>
    <scope>NUCLEOTIDE SEQUENCE [LARGE SCALE GENOMIC DNA]</scope>
    <source>
        <strain evidence="3 5">W1435</strain>
    </source>
</reference>
<dbReference type="STRING" id="1236517.ADJ77_11585"/>
<dbReference type="EMBL" id="CP072369">
    <property type="protein sequence ID" value="QUB86032.1"/>
    <property type="molecule type" value="Genomic_DNA"/>
</dbReference>
<evidence type="ECO:0000313" key="4">
    <source>
        <dbReference type="Proteomes" id="UP000060345"/>
    </source>
</evidence>